<protein>
    <recommendedName>
        <fullName evidence="3">Class I SAM-dependent methyltransferase</fullName>
    </recommendedName>
</protein>
<gene>
    <name evidence="1" type="ORF">QOZ99_003998</name>
</gene>
<accession>A0ABU0LWH8</accession>
<name>A0ABU0LWH8_9HYPH</name>
<dbReference type="Proteomes" id="UP001235094">
    <property type="component" value="Unassembled WGS sequence"/>
</dbReference>
<evidence type="ECO:0000313" key="1">
    <source>
        <dbReference type="EMBL" id="MDQ0513082.1"/>
    </source>
</evidence>
<sequence>MSLTEGGRYVARNADIIAALVAFNAAQIEAHAATPQGVGWNSANAQTVRFDQVLKVIRRGGADVSLNDVGSGYGALHDYMRATGIAAEYRGFDVTETSMERARALHPQMGSSRFAPMAELSPATYSVASGIFGLRLSFDEARWHAYILDTLDLMDANSREGFSFNMLTAYSDPDRRSGDLYYADPGRYFDLCKRRYARNVALYHDYDLYDFTLVVRKERPARAD</sequence>
<organism evidence="1 2">
    <name type="scientific">Ancylobacter amanitiformis</name>
    <dbReference type="NCBI Taxonomy" id="217069"/>
    <lineage>
        <taxon>Bacteria</taxon>
        <taxon>Pseudomonadati</taxon>
        <taxon>Pseudomonadota</taxon>
        <taxon>Alphaproteobacteria</taxon>
        <taxon>Hyphomicrobiales</taxon>
        <taxon>Xanthobacteraceae</taxon>
        <taxon>Ancylobacter</taxon>
    </lineage>
</organism>
<reference evidence="1 2" key="1">
    <citation type="submission" date="2023-07" db="EMBL/GenBank/DDBJ databases">
        <title>Genomic Encyclopedia of Type Strains, Phase IV (KMG-IV): sequencing the most valuable type-strain genomes for metagenomic binning, comparative biology and taxonomic classification.</title>
        <authorList>
            <person name="Goeker M."/>
        </authorList>
    </citation>
    <scope>NUCLEOTIDE SEQUENCE [LARGE SCALE GENOMIC DNA]</scope>
    <source>
        <strain evidence="1 2">DSM 15561</strain>
    </source>
</reference>
<dbReference type="InterPro" id="IPR029063">
    <property type="entry name" value="SAM-dependent_MTases_sf"/>
</dbReference>
<evidence type="ECO:0000313" key="2">
    <source>
        <dbReference type="Proteomes" id="UP001235094"/>
    </source>
</evidence>
<comment type="caution">
    <text evidence="1">The sequence shown here is derived from an EMBL/GenBank/DDBJ whole genome shotgun (WGS) entry which is preliminary data.</text>
</comment>
<dbReference type="RefSeq" id="WP_306891726.1">
    <property type="nucleotide sequence ID" value="NZ_JAUSVR010000021.1"/>
</dbReference>
<keyword evidence="2" id="KW-1185">Reference proteome</keyword>
<dbReference type="EMBL" id="JAUSVR010000021">
    <property type="protein sequence ID" value="MDQ0513082.1"/>
    <property type="molecule type" value="Genomic_DNA"/>
</dbReference>
<proteinExistence type="predicted"/>
<evidence type="ECO:0008006" key="3">
    <source>
        <dbReference type="Google" id="ProtNLM"/>
    </source>
</evidence>
<dbReference type="SUPFAM" id="SSF53335">
    <property type="entry name" value="S-adenosyl-L-methionine-dependent methyltransferases"/>
    <property type="match status" value="1"/>
</dbReference>